<gene>
    <name evidence="7" type="ORF">HOP60_05045</name>
</gene>
<evidence type="ECO:0000256" key="2">
    <source>
        <dbReference type="ARBA" id="ARBA00022475"/>
    </source>
</evidence>
<keyword evidence="5" id="KW-0472">Membrane</keyword>
<keyword evidence="8" id="KW-1185">Reference proteome</keyword>
<sequence>MYLKIACWRRSTPLHHDTTASREASSRATLPAPWLSIIVPTLNEAATIANTLRRLRELPDSEVETIIVDGGSKDDTVSRAIPLASRLIQSAPGRATQMNAGARASRGEQLLFLHADTRLPPHAELLIGKALSGSRCWGRFDVSLAGKHKLLPLIASAMNLRSRLSGIATGDQALFMTRKAFEAVGGFPDQPLMEDIEMSKRLGRLSLPVCLKQRVISSGRRWDQAGAWATIRLMWRLRWRYWRGESAATLAKEYRHVR</sequence>
<dbReference type="Gene3D" id="3.90.550.10">
    <property type="entry name" value="Spore Coat Polysaccharide Biosynthesis Protein SpsA, Chain A"/>
    <property type="match status" value="1"/>
</dbReference>
<accession>A0ABS9B1P5</accession>
<dbReference type="NCBIfam" id="TIGR04283">
    <property type="entry name" value="glyco_like_mftF"/>
    <property type="match status" value="1"/>
</dbReference>
<keyword evidence="4" id="KW-0808">Transferase</keyword>
<dbReference type="PANTHER" id="PTHR43646:SF2">
    <property type="entry name" value="GLYCOSYLTRANSFERASE 2-LIKE DOMAIN-CONTAINING PROTEIN"/>
    <property type="match status" value="1"/>
</dbReference>
<protein>
    <submittedName>
        <fullName evidence="7">Glycosyltransferase family 2 protein</fullName>
    </submittedName>
</protein>
<evidence type="ECO:0000256" key="4">
    <source>
        <dbReference type="ARBA" id="ARBA00022679"/>
    </source>
</evidence>
<evidence type="ECO:0000256" key="1">
    <source>
        <dbReference type="ARBA" id="ARBA00004236"/>
    </source>
</evidence>
<name>A0ABS9B1P5_9GAMM</name>
<keyword evidence="2" id="KW-1003">Cell membrane</keyword>
<dbReference type="CDD" id="cd02522">
    <property type="entry name" value="GT_2_like_a"/>
    <property type="match status" value="1"/>
</dbReference>
<evidence type="ECO:0000259" key="6">
    <source>
        <dbReference type="Pfam" id="PF00535"/>
    </source>
</evidence>
<evidence type="ECO:0000313" key="8">
    <source>
        <dbReference type="Proteomes" id="UP001320154"/>
    </source>
</evidence>
<organism evidence="7 8">
    <name type="scientific">Billgrantia desiderata</name>
    <dbReference type="NCBI Taxonomy" id="52021"/>
    <lineage>
        <taxon>Bacteria</taxon>
        <taxon>Pseudomonadati</taxon>
        <taxon>Pseudomonadota</taxon>
        <taxon>Gammaproteobacteria</taxon>
        <taxon>Oceanospirillales</taxon>
        <taxon>Halomonadaceae</taxon>
        <taxon>Billgrantia</taxon>
    </lineage>
</organism>
<evidence type="ECO:0000313" key="7">
    <source>
        <dbReference type="EMBL" id="MCE8046098.1"/>
    </source>
</evidence>
<comment type="caution">
    <text evidence="7">The sequence shown here is derived from an EMBL/GenBank/DDBJ whole genome shotgun (WGS) entry which is preliminary data.</text>
</comment>
<comment type="subcellular location">
    <subcellularLocation>
        <location evidence="1">Cell membrane</location>
    </subcellularLocation>
</comment>
<dbReference type="InterPro" id="IPR026461">
    <property type="entry name" value="Trfase_2_rSAM/seldom_assoc"/>
</dbReference>
<dbReference type="InterPro" id="IPR001173">
    <property type="entry name" value="Glyco_trans_2-like"/>
</dbReference>
<dbReference type="EMBL" id="JABFTQ010000002">
    <property type="protein sequence ID" value="MCE8046098.1"/>
    <property type="molecule type" value="Genomic_DNA"/>
</dbReference>
<dbReference type="InterPro" id="IPR029044">
    <property type="entry name" value="Nucleotide-diphossugar_trans"/>
</dbReference>
<reference evidence="7 8" key="1">
    <citation type="journal article" date="2021" name="Front. Microbiol.">
        <title>Aerobic Denitrification and Heterotrophic Sulfur Oxidation in the Genus Halomonas Revealed by Six Novel Species Characterizations and Genome-Based Analysis.</title>
        <authorList>
            <person name="Wang L."/>
            <person name="Shao Z."/>
        </authorList>
    </citation>
    <scope>NUCLEOTIDE SEQUENCE [LARGE SCALE GENOMIC DNA]</scope>
    <source>
        <strain evidence="7 8">MCCC 1A05748</strain>
    </source>
</reference>
<evidence type="ECO:0000256" key="3">
    <source>
        <dbReference type="ARBA" id="ARBA00022676"/>
    </source>
</evidence>
<dbReference type="SUPFAM" id="SSF53448">
    <property type="entry name" value="Nucleotide-diphospho-sugar transferases"/>
    <property type="match status" value="1"/>
</dbReference>
<dbReference type="Pfam" id="PF00535">
    <property type="entry name" value="Glycos_transf_2"/>
    <property type="match status" value="1"/>
</dbReference>
<keyword evidence="3" id="KW-0328">Glycosyltransferase</keyword>
<proteinExistence type="predicted"/>
<dbReference type="PANTHER" id="PTHR43646">
    <property type="entry name" value="GLYCOSYLTRANSFERASE"/>
    <property type="match status" value="1"/>
</dbReference>
<dbReference type="Proteomes" id="UP001320154">
    <property type="component" value="Unassembled WGS sequence"/>
</dbReference>
<evidence type="ECO:0000256" key="5">
    <source>
        <dbReference type="ARBA" id="ARBA00023136"/>
    </source>
</evidence>
<feature type="domain" description="Glycosyltransferase 2-like" evidence="6">
    <location>
        <begin position="36"/>
        <end position="130"/>
    </location>
</feature>